<evidence type="ECO:0000256" key="3">
    <source>
        <dbReference type="ARBA" id="ARBA00022989"/>
    </source>
</evidence>
<evidence type="ECO:0000256" key="2">
    <source>
        <dbReference type="ARBA" id="ARBA00022692"/>
    </source>
</evidence>
<dbReference type="Proteomes" id="UP000191680">
    <property type="component" value="Unassembled WGS sequence"/>
</dbReference>
<dbReference type="Gene3D" id="1.10.287.470">
    <property type="entry name" value="Helix hairpin bin"/>
    <property type="match status" value="1"/>
</dbReference>
<gene>
    <name evidence="7" type="ORF">BUL40_09340</name>
</gene>
<sequence>MPNSNAEEPNSNVEKLNLRSEEVQEILTNPPAWIVRWGITLIFMFTVIILALSFMIKYPDFVTAKVIVTTERPTEQIVARYSGALQKIYIENGDTVAVDQRLAVLRNTANVEDVYKLKSILDTVQQSSQGLLFPIDSASQFVLGDIETAYINFEKSYVDYHLLKDLDPYTTQLSGNRQTLEEIKQRLKSQMDQKKVLEQEYELEKRDYERYRQLSEKGVISQQEFESKKQEFLQMEKNLSAMAISISQMREAIASAGQTLKTTKINKQEDDTRLLANLSQTFNALKKAVREWEHNYVLSSSIEGVVGFQEFWGENQYIGSGEVVFSILPTDTDKLVGKLVLPSQNAGKVVQGQKVLVKLDNFPYQQYGMLIGRVENISVSPNSEGNYFIYISLPHGTTTSYNRRLPFEQELLGNAEIITENLSVAERIFYKFKDVFKY</sequence>
<keyword evidence="3 6" id="KW-1133">Transmembrane helix</keyword>
<dbReference type="GO" id="GO:0016020">
    <property type="term" value="C:membrane"/>
    <property type="evidence" value="ECO:0007669"/>
    <property type="project" value="UniProtKB-SubCell"/>
</dbReference>
<organism evidence="7 8">
    <name type="scientific">Croceivirga radicis</name>
    <dbReference type="NCBI Taxonomy" id="1929488"/>
    <lineage>
        <taxon>Bacteria</taxon>
        <taxon>Pseudomonadati</taxon>
        <taxon>Bacteroidota</taxon>
        <taxon>Flavobacteriia</taxon>
        <taxon>Flavobacteriales</taxon>
        <taxon>Flavobacteriaceae</taxon>
        <taxon>Croceivirga</taxon>
    </lineage>
</organism>
<dbReference type="AlphaFoldDB" id="A0A1V6LRZ5"/>
<keyword evidence="8" id="KW-1185">Reference proteome</keyword>
<keyword evidence="5" id="KW-0175">Coiled coil</keyword>
<keyword evidence="2 6" id="KW-0812">Transmembrane</keyword>
<dbReference type="EMBL" id="MTBC01000005">
    <property type="protein sequence ID" value="OQD42817.1"/>
    <property type="molecule type" value="Genomic_DNA"/>
</dbReference>
<comment type="caution">
    <text evidence="7">The sequence shown here is derived from an EMBL/GenBank/DDBJ whole genome shotgun (WGS) entry which is preliminary data.</text>
</comment>
<evidence type="ECO:0000256" key="4">
    <source>
        <dbReference type="ARBA" id="ARBA00023136"/>
    </source>
</evidence>
<proteinExistence type="predicted"/>
<dbReference type="InterPro" id="IPR050739">
    <property type="entry name" value="MFP"/>
</dbReference>
<feature type="transmembrane region" description="Helical" evidence="6">
    <location>
        <begin position="34"/>
        <end position="56"/>
    </location>
</feature>
<dbReference type="InterPro" id="IPR011053">
    <property type="entry name" value="Single_hybrid_motif"/>
</dbReference>
<keyword evidence="4 6" id="KW-0472">Membrane</keyword>
<comment type="subcellular location">
    <subcellularLocation>
        <location evidence="1">Membrane</location>
        <topology evidence="1">Single-pass membrane protein</topology>
    </subcellularLocation>
</comment>
<dbReference type="OrthoDB" id="7057889at2"/>
<dbReference type="PANTHER" id="PTHR30386">
    <property type="entry name" value="MEMBRANE FUSION SUBUNIT OF EMRAB-TOLC MULTIDRUG EFFLUX PUMP"/>
    <property type="match status" value="1"/>
</dbReference>
<evidence type="ECO:0000313" key="8">
    <source>
        <dbReference type="Proteomes" id="UP000191680"/>
    </source>
</evidence>
<reference evidence="7 8" key="1">
    <citation type="submission" date="2016-12" db="EMBL/GenBank/DDBJ databases">
        <authorList>
            <person name="Song W.-J."/>
            <person name="Kurnit D.M."/>
        </authorList>
    </citation>
    <scope>NUCLEOTIDE SEQUENCE [LARGE SCALE GENOMIC DNA]</scope>
    <source>
        <strain evidence="7 8">HSG9</strain>
    </source>
</reference>
<evidence type="ECO:0000256" key="1">
    <source>
        <dbReference type="ARBA" id="ARBA00004167"/>
    </source>
</evidence>
<evidence type="ECO:0000256" key="5">
    <source>
        <dbReference type="SAM" id="Coils"/>
    </source>
</evidence>
<accession>A0A1V6LRZ5</accession>
<dbReference type="SUPFAM" id="SSF51230">
    <property type="entry name" value="Single hybrid motif"/>
    <property type="match status" value="1"/>
</dbReference>
<evidence type="ECO:0000256" key="6">
    <source>
        <dbReference type="SAM" id="Phobius"/>
    </source>
</evidence>
<dbReference type="PANTHER" id="PTHR30386:SF26">
    <property type="entry name" value="TRANSPORT PROTEIN COMB"/>
    <property type="match status" value="1"/>
</dbReference>
<name>A0A1V6LRZ5_9FLAO</name>
<feature type="coiled-coil region" evidence="5">
    <location>
        <begin position="177"/>
        <end position="214"/>
    </location>
</feature>
<evidence type="ECO:0000313" key="7">
    <source>
        <dbReference type="EMBL" id="OQD42817.1"/>
    </source>
</evidence>
<dbReference type="PRINTS" id="PR01490">
    <property type="entry name" value="RTXTOXIND"/>
</dbReference>
<protein>
    <submittedName>
        <fullName evidence="7">Secretion protein HlyD</fullName>
    </submittedName>
</protein>